<keyword evidence="1" id="KW-0812">Transmembrane</keyword>
<accession>A0A3A5L0E9</accession>
<dbReference type="Proteomes" id="UP000272706">
    <property type="component" value="Unassembled WGS sequence"/>
</dbReference>
<keyword evidence="1" id="KW-0472">Membrane</keyword>
<reference evidence="2 3" key="1">
    <citation type="submission" date="2018-09" db="EMBL/GenBank/DDBJ databases">
        <title>Mesorhizobium carmichaelinearum sp. nov. isolated from Carmichaelinea spp. root nodules in New Zealand.</title>
        <authorList>
            <person name="De Meyer S.E."/>
        </authorList>
    </citation>
    <scope>NUCLEOTIDE SEQUENCE [LARGE SCALE GENOMIC DNA]</scope>
    <source>
        <strain evidence="2 3">ICMP19557</strain>
    </source>
</reference>
<gene>
    <name evidence="2" type="ORF">D3227_01840</name>
</gene>
<sequence length="90" mass="9880">MSLPKFIMGMVFAIAIVVAWSYFDGASLGMTLLRAIACAVIIQLGYFLLVFVMVARSAPTPADKAREAERNLGLDQTAENEKFSARRSIH</sequence>
<keyword evidence="1" id="KW-1133">Transmembrane helix</keyword>
<feature type="transmembrane region" description="Helical" evidence="1">
    <location>
        <begin position="6"/>
        <end position="23"/>
    </location>
</feature>
<comment type="caution">
    <text evidence="2">The sequence shown here is derived from an EMBL/GenBank/DDBJ whole genome shotgun (WGS) entry which is preliminary data.</text>
</comment>
<organism evidence="2 3">
    <name type="scientific">Mesorhizobium waimense</name>
    <dbReference type="NCBI Taxonomy" id="1300307"/>
    <lineage>
        <taxon>Bacteria</taxon>
        <taxon>Pseudomonadati</taxon>
        <taxon>Pseudomonadota</taxon>
        <taxon>Alphaproteobacteria</taxon>
        <taxon>Hyphomicrobiales</taxon>
        <taxon>Phyllobacteriaceae</taxon>
        <taxon>Mesorhizobium</taxon>
    </lineage>
</organism>
<name>A0A3A5L0E9_9HYPH</name>
<dbReference type="OrthoDB" id="9802759at2"/>
<evidence type="ECO:0000256" key="1">
    <source>
        <dbReference type="SAM" id="Phobius"/>
    </source>
</evidence>
<keyword evidence="3" id="KW-1185">Reference proteome</keyword>
<dbReference type="AlphaFoldDB" id="A0A3A5L0E9"/>
<dbReference type="EMBL" id="QZWZ01000001">
    <property type="protein sequence ID" value="RJT42797.1"/>
    <property type="molecule type" value="Genomic_DNA"/>
</dbReference>
<dbReference type="RefSeq" id="WP_120012224.1">
    <property type="nucleotide sequence ID" value="NZ_QZWZ01000001.1"/>
</dbReference>
<protein>
    <submittedName>
        <fullName evidence="2">Exopolysaccharide production repressor exox</fullName>
    </submittedName>
</protein>
<feature type="transmembrane region" description="Helical" evidence="1">
    <location>
        <begin position="35"/>
        <end position="55"/>
    </location>
</feature>
<evidence type="ECO:0000313" key="3">
    <source>
        <dbReference type="Proteomes" id="UP000272706"/>
    </source>
</evidence>
<proteinExistence type="predicted"/>
<evidence type="ECO:0000313" key="2">
    <source>
        <dbReference type="EMBL" id="RJT42797.1"/>
    </source>
</evidence>